<feature type="chain" id="PRO_5015564092" evidence="3">
    <location>
        <begin position="22"/>
        <end position="272"/>
    </location>
</feature>
<dbReference type="RefSeq" id="WP_116776841.1">
    <property type="nucleotide sequence ID" value="NZ_QDKG01000007.1"/>
</dbReference>
<dbReference type="PANTHER" id="PTHR40841:SF2">
    <property type="entry name" value="SIDEROPHORE-DEGRADING ESTERASE (EUROFUNG)"/>
    <property type="match status" value="1"/>
</dbReference>
<dbReference type="SUPFAM" id="SSF53474">
    <property type="entry name" value="alpha/beta-Hydrolases"/>
    <property type="match status" value="1"/>
</dbReference>
<evidence type="ECO:0000256" key="1">
    <source>
        <dbReference type="ARBA" id="ARBA00005622"/>
    </source>
</evidence>
<accession>A0A2T8HFB0</accession>
<keyword evidence="2" id="KW-0378">Hydrolase</keyword>
<gene>
    <name evidence="4" type="ORF">DC487_15250</name>
</gene>
<evidence type="ECO:0000256" key="3">
    <source>
        <dbReference type="SAM" id="SignalP"/>
    </source>
</evidence>
<keyword evidence="3" id="KW-0732">Signal</keyword>
<dbReference type="PANTHER" id="PTHR40841">
    <property type="entry name" value="SIDEROPHORE TRIACETYLFUSARININE C ESTERASE"/>
    <property type="match status" value="1"/>
</dbReference>
<name>A0A2T8HFB0_9SPHI</name>
<dbReference type="Pfam" id="PF00756">
    <property type="entry name" value="Esterase"/>
    <property type="match status" value="1"/>
</dbReference>
<dbReference type="PROSITE" id="PS51257">
    <property type="entry name" value="PROKAR_LIPOPROTEIN"/>
    <property type="match status" value="1"/>
</dbReference>
<sequence>MKTYFSFLLIGVLLTTACANNAPQDADPIPKQDTFTMLSQEVGEERVMNVWTPESYQTSGDSLIVVYMLDGGIQEDFPHVANTLQELIQAQKIPPVLLVGIENTQRRKDLSGPTSIEQDKEIAPVVGGSKQFRAFVSNELIPEINKRYRTTDKKGILGESLAGLFVTETLLLNPEIFDFYMAFDPSLWWNDQYLVKTANQHLEQFPDSHKTFWFAGSGAEDISANARNLAEILKARDQKNLKWKYADETNETHQTIFRATKEKAIIWTLNNL</sequence>
<dbReference type="EMBL" id="QDKG01000007">
    <property type="protein sequence ID" value="PVH24093.1"/>
    <property type="molecule type" value="Genomic_DNA"/>
</dbReference>
<reference evidence="4 5" key="1">
    <citation type="submission" date="2018-04" db="EMBL/GenBank/DDBJ databases">
        <title>Sphingobacterium cortibacter sp. nov.</title>
        <authorList>
            <person name="Li Y."/>
        </authorList>
    </citation>
    <scope>NUCLEOTIDE SEQUENCE [LARGE SCALE GENOMIC DNA]</scope>
    <source>
        <strain evidence="4 5">2c-3</strain>
    </source>
</reference>
<feature type="signal peptide" evidence="3">
    <location>
        <begin position="1"/>
        <end position="21"/>
    </location>
</feature>
<organism evidence="4 5">
    <name type="scientific">Sphingobacterium corticibacter</name>
    <dbReference type="NCBI Taxonomy" id="2171749"/>
    <lineage>
        <taxon>Bacteria</taxon>
        <taxon>Pseudomonadati</taxon>
        <taxon>Bacteroidota</taxon>
        <taxon>Sphingobacteriia</taxon>
        <taxon>Sphingobacteriales</taxon>
        <taxon>Sphingobacteriaceae</taxon>
        <taxon>Sphingobacterium</taxon>
    </lineage>
</organism>
<dbReference type="OrthoDB" id="9784036at2"/>
<protein>
    <submittedName>
        <fullName evidence="4">Esterase</fullName>
    </submittedName>
</protein>
<dbReference type="InterPro" id="IPR029058">
    <property type="entry name" value="AB_hydrolase_fold"/>
</dbReference>
<evidence type="ECO:0000313" key="5">
    <source>
        <dbReference type="Proteomes" id="UP000245627"/>
    </source>
</evidence>
<dbReference type="AlphaFoldDB" id="A0A2T8HFB0"/>
<keyword evidence="5" id="KW-1185">Reference proteome</keyword>
<evidence type="ECO:0000256" key="2">
    <source>
        <dbReference type="ARBA" id="ARBA00022801"/>
    </source>
</evidence>
<proteinExistence type="inferred from homology"/>
<dbReference type="InterPro" id="IPR000801">
    <property type="entry name" value="Esterase-like"/>
</dbReference>
<evidence type="ECO:0000313" key="4">
    <source>
        <dbReference type="EMBL" id="PVH24093.1"/>
    </source>
</evidence>
<dbReference type="InterPro" id="IPR052558">
    <property type="entry name" value="Siderophore_Hydrolase_D"/>
</dbReference>
<comment type="caution">
    <text evidence="4">The sequence shown here is derived from an EMBL/GenBank/DDBJ whole genome shotgun (WGS) entry which is preliminary data.</text>
</comment>
<dbReference type="Gene3D" id="3.40.50.1820">
    <property type="entry name" value="alpha/beta hydrolase"/>
    <property type="match status" value="1"/>
</dbReference>
<dbReference type="Proteomes" id="UP000245627">
    <property type="component" value="Unassembled WGS sequence"/>
</dbReference>
<dbReference type="GO" id="GO:0016788">
    <property type="term" value="F:hydrolase activity, acting on ester bonds"/>
    <property type="evidence" value="ECO:0007669"/>
    <property type="project" value="TreeGrafter"/>
</dbReference>
<comment type="similarity">
    <text evidence="1">Belongs to the esterase D family.</text>
</comment>